<dbReference type="CDD" id="cd01189">
    <property type="entry name" value="INT_ICEBs1_C_like"/>
    <property type="match status" value="1"/>
</dbReference>
<dbReference type="InterPro" id="IPR050090">
    <property type="entry name" value="Tyrosine_recombinase_XerCD"/>
</dbReference>
<dbReference type="PROSITE" id="PS51898">
    <property type="entry name" value="TYR_RECOMBINASE"/>
    <property type="match status" value="1"/>
</dbReference>
<evidence type="ECO:0000259" key="5">
    <source>
        <dbReference type="PROSITE" id="PS51898"/>
    </source>
</evidence>
<dbReference type="AlphaFoldDB" id="A0A498QFH8"/>
<dbReference type="GO" id="GO:0015074">
    <property type="term" value="P:DNA integration"/>
    <property type="evidence" value="ECO:0007669"/>
    <property type="project" value="InterPro"/>
</dbReference>
<dbReference type="InterPro" id="IPR028259">
    <property type="entry name" value="AP2-like_int_N"/>
</dbReference>
<dbReference type="PROSITE" id="PS51900">
    <property type="entry name" value="CB"/>
    <property type="match status" value="1"/>
</dbReference>
<dbReference type="InterPro" id="IPR011010">
    <property type="entry name" value="DNA_brk_join_enz"/>
</dbReference>
<dbReference type="Proteomes" id="UP000273307">
    <property type="component" value="Unassembled WGS sequence"/>
</dbReference>
<keyword evidence="2 4" id="KW-0238">DNA-binding</keyword>
<evidence type="ECO:0000256" key="4">
    <source>
        <dbReference type="PROSITE-ProRule" id="PRU01248"/>
    </source>
</evidence>
<name>A0A498QFH8_9MYCO</name>
<sequence length="388" mass="42382">MATIERYETSSGATRYRVRYRTPDRRQSTKRGFETKRDAQAWADQLEVDKRRGVYIAPAAGRIKLGEYAQSWLDSKHKLKESTRARYQGVLDTAVAKYAGVALGDISRRFVREWVADLSVDLAPASVHKTVGVLRQVLAMAVEDNRSAMNPVDGVELPSVRAAEQRFLTLEQLHALADGAGAHRPLVYVLGTCGLRFGEVAELRWRDIDVGKRLLRVSRSVTLVEGTFVVGSPKNGKARTVSVPAFVAELLVPGAPDSLAFPDTAGGYMRGSNVRRRWWSSAVATAKLFPRTVTDAAGKQAVVYEFKLHELRHTAASLAIQAGANIKALQNMLGHESAGLTLDRYGHLYGSDVEAVGVAINALLTRDCGQNVVTDTRSGQPQDLPDSA</sequence>
<dbReference type="InterPro" id="IPR044068">
    <property type="entry name" value="CB"/>
</dbReference>
<dbReference type="Gene3D" id="1.10.150.130">
    <property type="match status" value="1"/>
</dbReference>
<comment type="similarity">
    <text evidence="1">Belongs to the 'phage' integrase family.</text>
</comment>
<dbReference type="EMBL" id="UPHP01000149">
    <property type="protein sequence ID" value="VBA44336.1"/>
    <property type="molecule type" value="Genomic_DNA"/>
</dbReference>
<proteinExistence type="inferred from homology"/>
<evidence type="ECO:0000256" key="2">
    <source>
        <dbReference type="ARBA" id="ARBA00023125"/>
    </source>
</evidence>
<evidence type="ECO:0000259" key="6">
    <source>
        <dbReference type="PROSITE" id="PS51900"/>
    </source>
</evidence>
<feature type="domain" description="Core-binding (CB)" evidence="6">
    <location>
        <begin position="63"/>
        <end position="142"/>
    </location>
</feature>
<dbReference type="SUPFAM" id="SSF56349">
    <property type="entry name" value="DNA breaking-rejoining enzymes"/>
    <property type="match status" value="1"/>
</dbReference>
<evidence type="ECO:0000313" key="7">
    <source>
        <dbReference type="EMBL" id="VBA44336.1"/>
    </source>
</evidence>
<dbReference type="RefSeq" id="WP_122526297.1">
    <property type="nucleotide sequence ID" value="NZ_UPHP01000149.1"/>
</dbReference>
<keyword evidence="3" id="KW-0233">DNA recombination</keyword>
<dbReference type="PANTHER" id="PTHR30349">
    <property type="entry name" value="PHAGE INTEGRASE-RELATED"/>
    <property type="match status" value="1"/>
</dbReference>
<dbReference type="InterPro" id="IPR013762">
    <property type="entry name" value="Integrase-like_cat_sf"/>
</dbReference>
<organism evidence="7 8">
    <name type="scientific">Mycobacterium attenuatum</name>
    <dbReference type="NCBI Taxonomy" id="2341086"/>
    <lineage>
        <taxon>Bacteria</taxon>
        <taxon>Bacillati</taxon>
        <taxon>Actinomycetota</taxon>
        <taxon>Actinomycetes</taxon>
        <taxon>Mycobacteriales</taxon>
        <taxon>Mycobacteriaceae</taxon>
        <taxon>Mycobacterium</taxon>
    </lineage>
</organism>
<dbReference type="GO" id="GO:0006310">
    <property type="term" value="P:DNA recombination"/>
    <property type="evidence" value="ECO:0007669"/>
    <property type="project" value="UniProtKB-KW"/>
</dbReference>
<accession>A0A498QFH8</accession>
<dbReference type="Gene3D" id="1.10.443.10">
    <property type="entry name" value="Intergrase catalytic core"/>
    <property type="match status" value="1"/>
</dbReference>
<dbReference type="PANTHER" id="PTHR30349:SF64">
    <property type="entry name" value="PROPHAGE INTEGRASE INTD-RELATED"/>
    <property type="match status" value="1"/>
</dbReference>
<dbReference type="InterPro" id="IPR002104">
    <property type="entry name" value="Integrase_catalytic"/>
</dbReference>
<feature type="domain" description="Tyr recombinase" evidence="5">
    <location>
        <begin position="163"/>
        <end position="358"/>
    </location>
</feature>
<dbReference type="OrthoDB" id="1822491at2"/>
<dbReference type="Pfam" id="PF00589">
    <property type="entry name" value="Phage_integrase"/>
    <property type="match status" value="1"/>
</dbReference>
<evidence type="ECO:0000313" key="8">
    <source>
        <dbReference type="Proteomes" id="UP000273307"/>
    </source>
</evidence>
<dbReference type="Pfam" id="PF14657">
    <property type="entry name" value="Arm-DNA-bind_4"/>
    <property type="match status" value="1"/>
</dbReference>
<gene>
    <name evidence="7" type="ORF">LAUMK136_05590</name>
</gene>
<reference evidence="7 8" key="1">
    <citation type="submission" date="2018-09" db="EMBL/GenBank/DDBJ databases">
        <authorList>
            <person name="Tagini F."/>
        </authorList>
    </citation>
    <scope>NUCLEOTIDE SEQUENCE [LARGE SCALE GENOMIC DNA]</scope>
    <source>
        <strain evidence="7 8">MK136</strain>
    </source>
</reference>
<dbReference type="InterPro" id="IPR010998">
    <property type="entry name" value="Integrase_recombinase_N"/>
</dbReference>
<keyword evidence="8" id="KW-1185">Reference proteome</keyword>
<dbReference type="GO" id="GO:0003677">
    <property type="term" value="F:DNA binding"/>
    <property type="evidence" value="ECO:0007669"/>
    <property type="project" value="UniProtKB-UniRule"/>
</dbReference>
<protein>
    <submittedName>
        <fullName evidence="7">Prophage phiRv2 integrase</fullName>
    </submittedName>
</protein>
<evidence type="ECO:0000256" key="1">
    <source>
        <dbReference type="ARBA" id="ARBA00008857"/>
    </source>
</evidence>
<evidence type="ECO:0000256" key="3">
    <source>
        <dbReference type="ARBA" id="ARBA00023172"/>
    </source>
</evidence>